<comment type="caution">
    <text evidence="1">The sequence shown here is derived from an EMBL/GenBank/DDBJ whole genome shotgun (WGS) entry which is preliminary data.</text>
</comment>
<organism evidence="1">
    <name type="scientific">marine sediment metagenome</name>
    <dbReference type="NCBI Taxonomy" id="412755"/>
    <lineage>
        <taxon>unclassified sequences</taxon>
        <taxon>metagenomes</taxon>
        <taxon>ecological metagenomes</taxon>
    </lineage>
</organism>
<accession>X0STY8</accession>
<proteinExistence type="predicted"/>
<sequence length="75" mass="8141">MPNAGYPQYNDEQLAQEIVAVKVVVAGLCVRHTALLAELENVELNIVLGEACQRGLEEARAAREAACAKRGVFPY</sequence>
<evidence type="ECO:0000313" key="1">
    <source>
        <dbReference type="EMBL" id="GAF84638.1"/>
    </source>
</evidence>
<dbReference type="AlphaFoldDB" id="X0STY8"/>
<protein>
    <submittedName>
        <fullName evidence="1">Uncharacterized protein</fullName>
    </submittedName>
</protein>
<gene>
    <name evidence="1" type="ORF">S01H1_12191</name>
</gene>
<dbReference type="EMBL" id="BARS01006239">
    <property type="protein sequence ID" value="GAF84638.1"/>
    <property type="molecule type" value="Genomic_DNA"/>
</dbReference>
<name>X0STY8_9ZZZZ</name>
<reference evidence="1" key="1">
    <citation type="journal article" date="2014" name="Front. Microbiol.">
        <title>High frequency of phylogenetically diverse reductive dehalogenase-homologous genes in deep subseafloor sedimentary metagenomes.</title>
        <authorList>
            <person name="Kawai M."/>
            <person name="Futagami T."/>
            <person name="Toyoda A."/>
            <person name="Takaki Y."/>
            <person name="Nishi S."/>
            <person name="Hori S."/>
            <person name="Arai W."/>
            <person name="Tsubouchi T."/>
            <person name="Morono Y."/>
            <person name="Uchiyama I."/>
            <person name="Ito T."/>
            <person name="Fujiyama A."/>
            <person name="Inagaki F."/>
            <person name="Takami H."/>
        </authorList>
    </citation>
    <scope>NUCLEOTIDE SEQUENCE</scope>
    <source>
        <strain evidence="1">Expedition CK06-06</strain>
    </source>
</reference>
<feature type="non-terminal residue" evidence="1">
    <location>
        <position position="75"/>
    </location>
</feature>